<accession>A0ABP1RJI5</accession>
<keyword evidence="1" id="KW-0472">Membrane</keyword>
<evidence type="ECO:0000313" key="3">
    <source>
        <dbReference type="EMBL" id="CAL8129144.1"/>
    </source>
</evidence>
<keyword evidence="2" id="KW-0732">Signal</keyword>
<gene>
    <name evidence="3" type="ORF">ODALV1_LOCUS22904</name>
</gene>
<sequence length="652" mass="75694">MHSLLLILLVLILKSCLAPGLEFPVNLNVDCFINSIVTWNTEYPQSLFNDERVDYIRSHTLHNVDHLDFGFQEYPPTYDDERVTLNQGYLRFGLKYGSTCIIFLVVTETLEEPLNAIQNSGFGTSENALFLILRENISDNDDVVNGFTTDAVLVNSSFNNPFHADIIFFQPDATLKVFCQFCPTRLEPIKSVGSKTSIGTAKLQSKLRKGDGYENTLVIYSPYSEKYEGVILQSGKRCTELFKYTQDHGRIGLPPDCENINYSFVAMIQPILNITIKIFSPRLRTYHRDWFLNVNFGEQVGKISNHQLRTRASMLILDYLEWGTMICVKKKELLSFDIQFLSTLCFDIFVCLGLIFGCYEFIYKSFSKSIDLLWGVLGRSFQYNHPRNFVFLYLVAGVLILNIYSSHLSSESMKLLEFPDYKHFLKHGYRILVRHRVFLYAFLTLPTFTKRKMEAIYGTIDSSLFRVSTDELLTDNAYDDWVRLLSKITEQKLILQTLINVKAGSLFRVIGRDAMYVGDDTVCKVFDSMKGNIFDFSNFFRIWSYMSIRFTDVMRKFWEHGMYQRIDRSLRAREIKKSIRLRLMHTRAFIEPEKLGIVSVIGITLKFSNMIVIAASHIYRQLKRLGAYLKYCPVLVVLYFRKLLGQVKMFFQ</sequence>
<evidence type="ECO:0000256" key="2">
    <source>
        <dbReference type="SAM" id="SignalP"/>
    </source>
</evidence>
<dbReference type="Proteomes" id="UP001642540">
    <property type="component" value="Unassembled WGS sequence"/>
</dbReference>
<feature type="transmembrane region" description="Helical" evidence="1">
    <location>
        <begin position="389"/>
        <end position="407"/>
    </location>
</feature>
<keyword evidence="1" id="KW-0812">Transmembrane</keyword>
<protein>
    <submittedName>
        <fullName evidence="3">Uncharacterized protein</fullName>
    </submittedName>
</protein>
<organism evidence="3 4">
    <name type="scientific">Orchesella dallaii</name>
    <dbReference type="NCBI Taxonomy" id="48710"/>
    <lineage>
        <taxon>Eukaryota</taxon>
        <taxon>Metazoa</taxon>
        <taxon>Ecdysozoa</taxon>
        <taxon>Arthropoda</taxon>
        <taxon>Hexapoda</taxon>
        <taxon>Collembola</taxon>
        <taxon>Entomobryomorpha</taxon>
        <taxon>Entomobryoidea</taxon>
        <taxon>Orchesellidae</taxon>
        <taxon>Orchesellinae</taxon>
        <taxon>Orchesella</taxon>
    </lineage>
</organism>
<evidence type="ECO:0000313" key="4">
    <source>
        <dbReference type="Proteomes" id="UP001642540"/>
    </source>
</evidence>
<keyword evidence="4" id="KW-1185">Reference proteome</keyword>
<feature type="transmembrane region" description="Helical" evidence="1">
    <location>
        <begin position="340"/>
        <end position="362"/>
    </location>
</feature>
<comment type="caution">
    <text evidence="3">The sequence shown here is derived from an EMBL/GenBank/DDBJ whole genome shotgun (WGS) entry which is preliminary data.</text>
</comment>
<keyword evidence="1" id="KW-1133">Transmembrane helix</keyword>
<feature type="chain" id="PRO_5046374318" evidence="2">
    <location>
        <begin position="21"/>
        <end position="652"/>
    </location>
</feature>
<proteinExistence type="predicted"/>
<feature type="signal peptide" evidence="2">
    <location>
        <begin position="1"/>
        <end position="20"/>
    </location>
</feature>
<reference evidence="3 4" key="1">
    <citation type="submission" date="2024-08" db="EMBL/GenBank/DDBJ databases">
        <authorList>
            <person name="Cucini C."/>
            <person name="Frati F."/>
        </authorList>
    </citation>
    <scope>NUCLEOTIDE SEQUENCE [LARGE SCALE GENOMIC DNA]</scope>
</reference>
<dbReference type="EMBL" id="CAXLJM020000076">
    <property type="protein sequence ID" value="CAL8129144.1"/>
    <property type="molecule type" value="Genomic_DNA"/>
</dbReference>
<name>A0ABP1RJI5_9HEXA</name>
<evidence type="ECO:0000256" key="1">
    <source>
        <dbReference type="SAM" id="Phobius"/>
    </source>
</evidence>